<protein>
    <recommendedName>
        <fullName evidence="9">D-dopachrome decarboxylase</fullName>
        <ecNumber evidence="9">4.1.1.84</ecNumber>
    </recommendedName>
</protein>
<dbReference type="Gene3D" id="3.30.429.10">
    <property type="entry name" value="Macrophage Migration Inhibitory Factor"/>
    <property type="match status" value="1"/>
</dbReference>
<evidence type="ECO:0000313" key="12">
    <source>
        <dbReference type="Proteomes" id="UP001165289"/>
    </source>
</evidence>
<dbReference type="Proteomes" id="UP001165289">
    <property type="component" value="Unassembled WGS sequence"/>
</dbReference>
<accession>A0AAV7JT26</accession>
<evidence type="ECO:0000256" key="9">
    <source>
        <dbReference type="ARBA" id="ARBA00038884"/>
    </source>
</evidence>
<evidence type="ECO:0000256" key="3">
    <source>
        <dbReference type="ARBA" id="ARBA00011233"/>
    </source>
</evidence>
<evidence type="ECO:0000256" key="2">
    <source>
        <dbReference type="ARBA" id="ARBA00005851"/>
    </source>
</evidence>
<keyword evidence="6" id="KW-0470">Melanin biosynthesis</keyword>
<comment type="caution">
    <text evidence="10">The sequence shown here is derived from an EMBL/GenBank/DDBJ whole genome shotgun (WGS) entry which is preliminary data.</text>
</comment>
<dbReference type="EMBL" id="JAKMXF010000300">
    <property type="protein sequence ID" value="KAI6651953.1"/>
    <property type="molecule type" value="Genomic_DNA"/>
</dbReference>
<comment type="function">
    <text evidence="8">Tautomerization of D-dopachrome with decarboxylation to give 5,6-dihydroxyindole (DHI).</text>
</comment>
<dbReference type="InterPro" id="IPR014347">
    <property type="entry name" value="Tautomerase/MIF_sf"/>
</dbReference>
<dbReference type="GO" id="GO:0005737">
    <property type="term" value="C:cytoplasm"/>
    <property type="evidence" value="ECO:0007669"/>
    <property type="project" value="UniProtKB-SubCell"/>
</dbReference>
<dbReference type="AlphaFoldDB" id="A0AAV7JT26"/>
<keyword evidence="5" id="KW-0007">Acetylation</keyword>
<dbReference type="PANTHER" id="PTHR11954:SF22">
    <property type="entry name" value="D-DOPACHROME DECARBOXYLASE"/>
    <property type="match status" value="1"/>
</dbReference>
<gene>
    <name evidence="10" type="ORF">LOD99_4497</name>
    <name evidence="11" type="ORF">LOD99_4498</name>
</gene>
<evidence type="ECO:0000256" key="8">
    <source>
        <dbReference type="ARBA" id="ARBA00037460"/>
    </source>
</evidence>
<keyword evidence="7" id="KW-0456">Lyase</keyword>
<dbReference type="EC" id="4.1.1.84" evidence="9"/>
<comment type="similarity">
    <text evidence="2">Belongs to the MIF family.</text>
</comment>
<proteinExistence type="inferred from homology"/>
<evidence type="ECO:0000256" key="7">
    <source>
        <dbReference type="ARBA" id="ARBA00023239"/>
    </source>
</evidence>
<comment type="subcellular location">
    <subcellularLocation>
        <location evidence="1">Cytoplasm</location>
    </subcellularLocation>
</comment>
<dbReference type="GO" id="GO:0033981">
    <property type="term" value="F:D-dopachrome decarboxylase activity"/>
    <property type="evidence" value="ECO:0007669"/>
    <property type="project" value="UniProtKB-EC"/>
</dbReference>
<dbReference type="EMBL" id="JAKMXF010000300">
    <property type="protein sequence ID" value="KAI6651952.1"/>
    <property type="molecule type" value="Genomic_DNA"/>
</dbReference>
<dbReference type="InterPro" id="IPR001398">
    <property type="entry name" value="Macrophage_inhib_fac"/>
</dbReference>
<evidence type="ECO:0000256" key="1">
    <source>
        <dbReference type="ARBA" id="ARBA00004496"/>
    </source>
</evidence>
<dbReference type="GO" id="GO:0050178">
    <property type="term" value="F:phenylpyruvate tautomerase activity"/>
    <property type="evidence" value="ECO:0007669"/>
    <property type="project" value="TreeGrafter"/>
</dbReference>
<dbReference type="PANTHER" id="PTHR11954">
    <property type="entry name" value="D-DOPACHROME DECARBOXYLASE"/>
    <property type="match status" value="1"/>
</dbReference>
<organism evidence="10 12">
    <name type="scientific">Oopsacas minuta</name>
    <dbReference type="NCBI Taxonomy" id="111878"/>
    <lineage>
        <taxon>Eukaryota</taxon>
        <taxon>Metazoa</taxon>
        <taxon>Porifera</taxon>
        <taxon>Hexactinellida</taxon>
        <taxon>Hexasterophora</taxon>
        <taxon>Lyssacinosida</taxon>
        <taxon>Leucopsacidae</taxon>
        <taxon>Oopsacas</taxon>
    </lineage>
</organism>
<keyword evidence="4" id="KW-0963">Cytoplasm</keyword>
<evidence type="ECO:0000256" key="4">
    <source>
        <dbReference type="ARBA" id="ARBA00022490"/>
    </source>
</evidence>
<keyword evidence="12" id="KW-1185">Reference proteome</keyword>
<reference evidence="10" key="1">
    <citation type="submission" date="2022-02" db="EMBL/GenBank/DDBJ databases">
        <authorList>
            <person name="Santini S."/>
            <person name="Jourda C."/>
            <person name="Belahbib H."/>
            <person name="Rocher C."/>
            <person name="Selva M."/>
            <person name="Borchiellini C."/>
            <person name="Renard E."/>
        </authorList>
    </citation>
    <scope>NUCLEOTIDE SEQUENCE</scope>
    <source>
        <strain evidence="10">SPO-2</strain>
    </source>
</reference>
<evidence type="ECO:0000256" key="6">
    <source>
        <dbReference type="ARBA" id="ARBA00023101"/>
    </source>
</evidence>
<dbReference type="Pfam" id="PF01187">
    <property type="entry name" value="MIF"/>
    <property type="match status" value="1"/>
</dbReference>
<evidence type="ECO:0000313" key="11">
    <source>
        <dbReference type="EMBL" id="KAI6651953.1"/>
    </source>
</evidence>
<reference evidence="10 12" key="2">
    <citation type="journal article" date="2023" name="BMC Biol.">
        <title>The compact genome of the sponge Oopsacas minuta (Hexactinellida) is lacking key metazoan core genes.</title>
        <authorList>
            <person name="Santini S."/>
            <person name="Schenkelaars Q."/>
            <person name="Jourda C."/>
            <person name="Duchesne M."/>
            <person name="Belahbib H."/>
            <person name="Rocher C."/>
            <person name="Selva M."/>
            <person name="Riesgo A."/>
            <person name="Vervoort M."/>
            <person name="Leys S.P."/>
            <person name="Kodjabachian L."/>
            <person name="Le Bivic A."/>
            <person name="Borchiellini C."/>
            <person name="Claverie J.M."/>
            <person name="Renard E."/>
        </authorList>
    </citation>
    <scope>NUCLEOTIDE SEQUENCE [LARGE SCALE GENOMIC DNA]</scope>
    <source>
        <strain evidence="10">SPO-2</strain>
    </source>
</reference>
<dbReference type="GO" id="GO:0005615">
    <property type="term" value="C:extracellular space"/>
    <property type="evidence" value="ECO:0007669"/>
    <property type="project" value="TreeGrafter"/>
</dbReference>
<evidence type="ECO:0000256" key="5">
    <source>
        <dbReference type="ARBA" id="ARBA00022990"/>
    </source>
</evidence>
<comment type="subunit">
    <text evidence="3">Homotrimer.</text>
</comment>
<dbReference type="SUPFAM" id="SSF55331">
    <property type="entry name" value="Tautomerase/MIF"/>
    <property type="match status" value="1"/>
</dbReference>
<dbReference type="GO" id="GO:0042438">
    <property type="term" value="P:melanin biosynthetic process"/>
    <property type="evidence" value="ECO:0007669"/>
    <property type="project" value="UniProtKB-KW"/>
</dbReference>
<evidence type="ECO:0000313" key="10">
    <source>
        <dbReference type="EMBL" id="KAI6651952.1"/>
    </source>
</evidence>
<sequence>MPLCHLYTNIARNDIPKDFTKEFIKIISDALGRPNAHVTLTIIPDCIMTTSCTDGPCAQLSVTGIDLPLEAESGKYIAAIDTFVSKMLNIPLDRVVIVLSSVKPYESGIGDKSLAQLKAEADKKD</sequence>
<name>A0AAV7JT26_9METZ</name>